<name>A0ABQ1UJ91_9NOCA</name>
<dbReference type="NCBIfam" id="TIGR03438">
    <property type="entry name" value="egtD_ergothio"/>
    <property type="match status" value="1"/>
</dbReference>
<dbReference type="SUPFAM" id="SSF53335">
    <property type="entry name" value="S-adenosyl-L-methionine-dependent methyltransferases"/>
    <property type="match status" value="1"/>
</dbReference>
<keyword evidence="2 3" id="KW-0808">Transferase</keyword>
<comment type="pathway">
    <text evidence="3">Amino-acid biosynthesis; ergothioneine biosynthesis.</text>
</comment>
<dbReference type="HAMAP" id="MF_02037">
    <property type="entry name" value="EgtD"/>
    <property type="match status" value="1"/>
</dbReference>
<reference evidence="6" key="1">
    <citation type="journal article" date="2019" name="Int. J. Syst. Evol. Microbiol.">
        <title>The Global Catalogue of Microorganisms (GCM) 10K type strain sequencing project: providing services to taxonomists for standard genome sequencing and annotation.</title>
        <authorList>
            <consortium name="The Broad Institute Genomics Platform"/>
            <consortium name="The Broad Institute Genome Sequencing Center for Infectious Disease"/>
            <person name="Wu L."/>
            <person name="Ma J."/>
        </authorList>
    </citation>
    <scope>NUCLEOTIDE SEQUENCE [LARGE SCALE GENOMIC DNA]</scope>
    <source>
        <strain evidence="6">CCM 7855</strain>
    </source>
</reference>
<evidence type="ECO:0000256" key="1">
    <source>
        <dbReference type="ARBA" id="ARBA00022603"/>
    </source>
</evidence>
<accession>A0ABQ1UJ91</accession>
<dbReference type="EC" id="2.1.1.44" evidence="3"/>
<dbReference type="PANTHER" id="PTHR43397">
    <property type="entry name" value="ERGOTHIONEINE BIOSYNTHESIS PROTEIN 1"/>
    <property type="match status" value="1"/>
</dbReference>
<dbReference type="PIRSF" id="PIRSF018005">
    <property type="entry name" value="UCP018005"/>
    <property type="match status" value="1"/>
</dbReference>
<feature type="binding site" evidence="3">
    <location>
        <begin position="142"/>
        <end position="143"/>
    </location>
    <ligand>
        <name>S-adenosyl-L-methionine</name>
        <dbReference type="ChEBI" id="CHEBI:59789"/>
    </ligand>
</feature>
<dbReference type="InterPro" id="IPR051128">
    <property type="entry name" value="EgtD_Methyltrsf_superfamily"/>
</dbReference>
<gene>
    <name evidence="3 5" type="primary">egtD</name>
    <name evidence="5" type="ORF">GCM10007298_12390</name>
</gene>
<dbReference type="Gene3D" id="3.40.50.150">
    <property type="entry name" value="Vaccinia Virus protein VP39"/>
    <property type="match status" value="1"/>
</dbReference>
<feature type="domain" description="Histidine-specific methyltransferase SAM-dependent" evidence="4">
    <location>
        <begin position="21"/>
        <end position="321"/>
    </location>
</feature>
<feature type="binding site" evidence="3">
    <location>
        <begin position="283"/>
        <end position="285"/>
    </location>
    <ligand>
        <name>L-histidine</name>
        <dbReference type="ChEBI" id="CHEBI:57595"/>
    </ligand>
</feature>
<dbReference type="EMBL" id="BMCS01000001">
    <property type="protein sequence ID" value="GGF17896.1"/>
    <property type="molecule type" value="Genomic_DNA"/>
</dbReference>
<dbReference type="InterPro" id="IPR029063">
    <property type="entry name" value="SAM-dependent_MTases_sf"/>
</dbReference>
<comment type="function">
    <text evidence="3">Catalyzes the SAM-dependent triple methylation of the alpha-amino group of histidine to form hercynine, a step in the biosynthesis pathway of ergothioneine.</text>
</comment>
<feature type="binding site" evidence="3">
    <location>
        <position position="167"/>
    </location>
    <ligand>
        <name>L-histidine</name>
        <dbReference type="ChEBI" id="CHEBI:57595"/>
    </ligand>
</feature>
<dbReference type="Pfam" id="PF10017">
    <property type="entry name" value="Methyltransf_33"/>
    <property type="match status" value="1"/>
</dbReference>
<evidence type="ECO:0000256" key="2">
    <source>
        <dbReference type="ARBA" id="ARBA00022679"/>
    </source>
</evidence>
<protein>
    <recommendedName>
        <fullName evidence="3">Histidine N-alpha-methyltransferase</fullName>
        <ecNumber evidence="3">2.1.1.44</ecNumber>
    </recommendedName>
    <alternativeName>
        <fullName evidence="3">Histidine trimethyltransferase</fullName>
    </alternativeName>
</protein>
<evidence type="ECO:0000259" key="4">
    <source>
        <dbReference type="Pfam" id="PF10017"/>
    </source>
</evidence>
<comment type="caution">
    <text evidence="5">The sequence shown here is derived from an EMBL/GenBank/DDBJ whole genome shotgun (WGS) entry which is preliminary data.</text>
</comment>
<proteinExistence type="inferred from homology"/>
<dbReference type="InterPro" id="IPR032888">
    <property type="entry name" value="EgtD_Actinobacteria"/>
</dbReference>
<feature type="binding site" evidence="3">
    <location>
        <position position="87"/>
    </location>
    <ligand>
        <name>S-adenosyl-L-methionine</name>
        <dbReference type="ChEBI" id="CHEBI:59789"/>
    </ligand>
</feature>
<dbReference type="InterPro" id="IPR017804">
    <property type="entry name" value="MeTrfase_EgtD-like"/>
</dbReference>
<feature type="binding site" evidence="3">
    <location>
        <position position="114"/>
    </location>
    <ligand>
        <name>S-adenosyl-L-methionine</name>
        <dbReference type="ChEBI" id="CHEBI:59789"/>
    </ligand>
</feature>
<evidence type="ECO:0000256" key="3">
    <source>
        <dbReference type="HAMAP-Rule" id="MF_02037"/>
    </source>
</evidence>
<evidence type="ECO:0000313" key="6">
    <source>
        <dbReference type="Proteomes" id="UP000632454"/>
    </source>
</evidence>
<feature type="binding site" evidence="3">
    <location>
        <position position="57"/>
    </location>
    <ligand>
        <name>L-histidine</name>
        <dbReference type="ChEBI" id="CHEBI:57595"/>
    </ligand>
</feature>
<keyword evidence="6" id="KW-1185">Reference proteome</keyword>
<feature type="binding site" evidence="3">
    <location>
        <position position="207"/>
    </location>
    <ligand>
        <name>L-histidine</name>
        <dbReference type="ChEBI" id="CHEBI:57595"/>
    </ligand>
</feature>
<keyword evidence="3" id="KW-0949">S-adenosyl-L-methionine</keyword>
<dbReference type="PANTHER" id="PTHR43397:SF1">
    <property type="entry name" value="ERGOTHIONEINE BIOSYNTHESIS PROTEIN 1"/>
    <property type="match status" value="1"/>
</dbReference>
<evidence type="ECO:0000313" key="5">
    <source>
        <dbReference type="EMBL" id="GGF17896.1"/>
    </source>
</evidence>
<comment type="subunit">
    <text evidence="3">Monomer.</text>
</comment>
<dbReference type="RefSeq" id="WP_188487888.1">
    <property type="nucleotide sequence ID" value="NZ_BMCS01000001.1"/>
</dbReference>
<organism evidence="5 6">
    <name type="scientific">Williamsia phyllosphaerae</name>
    <dbReference type="NCBI Taxonomy" id="885042"/>
    <lineage>
        <taxon>Bacteria</taxon>
        <taxon>Bacillati</taxon>
        <taxon>Actinomycetota</taxon>
        <taxon>Actinomycetes</taxon>
        <taxon>Mycobacteriales</taxon>
        <taxon>Nocardiaceae</taxon>
        <taxon>Williamsia</taxon>
    </lineage>
</organism>
<dbReference type="InterPro" id="IPR035094">
    <property type="entry name" value="EgtD"/>
</dbReference>
<comment type="catalytic activity">
    <reaction evidence="3">
        <text>L-histidine + 3 S-adenosyl-L-methionine = hercynine + 3 S-adenosyl-L-homocysteine + 3 H(+)</text>
        <dbReference type="Rhea" id="RHEA:38471"/>
        <dbReference type="ChEBI" id="CHEBI:15378"/>
        <dbReference type="ChEBI" id="CHEBI:15781"/>
        <dbReference type="ChEBI" id="CHEBI:57595"/>
        <dbReference type="ChEBI" id="CHEBI:57856"/>
        <dbReference type="ChEBI" id="CHEBI:59789"/>
        <dbReference type="EC" id="2.1.1.44"/>
    </reaction>
</comment>
<keyword evidence="1 3" id="KW-0489">Methyltransferase</keyword>
<comment type="similarity">
    <text evidence="3">Belongs to the methyltransferase superfamily. EgtD family.</text>
</comment>
<dbReference type="Proteomes" id="UP000632454">
    <property type="component" value="Unassembled WGS sequence"/>
</dbReference>
<sequence length="323" mass="35155">MSTPALEIHISPDDVDQSLVDDVRDGLTASPKNLQPKWFYDEQGSKLFEQITALPEYYPTRTEKAVLAAHADDIVDTTGMTTLVELGSGSSEKTRLLLDAGLKGGTLQTYVPQDVSVTALQGAVEELVQEYPGLEVAGIVSDFTDTGSSIPVRPNRTVAFLGGTLGNLVPEQRASFLADIAAALRPDEHLLIGVGLVIDPAVLVPAYDDAQGVTAEFNLNVLSVLNARLGADFDLDGFEHVAIWDAENEWIEMRLRSRRAQDVRIADLDLDVSFAEGEEMRTEISAKFHRTGITDELATAGFGVEQIWTDADERFAVVLGRKR</sequence>
<dbReference type="InterPro" id="IPR019257">
    <property type="entry name" value="MeTrfase_dom"/>
</dbReference>
<feature type="binding site" evidence="3">
    <location>
        <position position="93"/>
    </location>
    <ligand>
        <name>S-adenosyl-L-methionine</name>
        <dbReference type="ChEBI" id="CHEBI:59789"/>
    </ligand>
</feature>